<sequence>MNNNDNDKDNNNNNATATGENKGSTMNGSEGGESPVQDVVDSCRTGKIVEDDRLTLETEDGATKLQVIGYHDYYYDGVRKCLNKWVALVDPRLGTNFVTSEMFRMIKAAVACVRHSATKRPRMGHILRAFESLEAEDLSNGMKVGQSFEKVYGLEVNLNKSMVYGVGVSRSEAEDMRYVWDVV</sequence>
<evidence type="ECO:0000256" key="4">
    <source>
        <dbReference type="ARBA" id="ARBA00022679"/>
    </source>
</evidence>
<evidence type="ECO:0000256" key="10">
    <source>
        <dbReference type="ARBA" id="ARBA00047899"/>
    </source>
</evidence>
<dbReference type="EMBL" id="BQNB010014318">
    <property type="protein sequence ID" value="GJT26745.1"/>
    <property type="molecule type" value="Genomic_DNA"/>
</dbReference>
<keyword evidence="5" id="KW-0812">Transmembrane</keyword>
<name>A0ABQ5CI42_9ASTR</name>
<evidence type="ECO:0000313" key="13">
    <source>
        <dbReference type="EMBL" id="GJT26745.1"/>
    </source>
</evidence>
<keyword evidence="9" id="KW-0472">Membrane</keyword>
<dbReference type="EC" id="2.7.11.1" evidence="2"/>
<evidence type="ECO:0000256" key="5">
    <source>
        <dbReference type="ARBA" id="ARBA00022692"/>
    </source>
</evidence>
<keyword evidence="7" id="KW-0067">ATP-binding</keyword>
<comment type="catalytic activity">
    <reaction evidence="10">
        <text>L-threonyl-[protein] + ATP = O-phospho-L-threonyl-[protein] + ADP + H(+)</text>
        <dbReference type="Rhea" id="RHEA:46608"/>
        <dbReference type="Rhea" id="RHEA-COMP:11060"/>
        <dbReference type="Rhea" id="RHEA-COMP:11605"/>
        <dbReference type="ChEBI" id="CHEBI:15378"/>
        <dbReference type="ChEBI" id="CHEBI:30013"/>
        <dbReference type="ChEBI" id="CHEBI:30616"/>
        <dbReference type="ChEBI" id="CHEBI:61977"/>
        <dbReference type="ChEBI" id="CHEBI:456216"/>
        <dbReference type="EC" id="2.7.11.1"/>
    </reaction>
</comment>
<accession>A0ABQ5CI42</accession>
<evidence type="ECO:0000256" key="12">
    <source>
        <dbReference type="SAM" id="MobiDB-lite"/>
    </source>
</evidence>
<dbReference type="Gene3D" id="1.10.510.10">
    <property type="entry name" value="Transferase(Phosphotransferase) domain 1"/>
    <property type="match status" value="1"/>
</dbReference>
<keyword evidence="3" id="KW-0418">Kinase</keyword>
<keyword evidence="4" id="KW-0808">Transferase</keyword>
<dbReference type="Proteomes" id="UP001151760">
    <property type="component" value="Unassembled WGS sequence"/>
</dbReference>
<dbReference type="PANTHER" id="PTHR47982">
    <property type="entry name" value="PROLINE-RICH RECEPTOR-LIKE PROTEIN KINASE PERK4"/>
    <property type="match status" value="1"/>
</dbReference>
<evidence type="ECO:0000256" key="11">
    <source>
        <dbReference type="ARBA" id="ARBA00048679"/>
    </source>
</evidence>
<proteinExistence type="predicted"/>
<evidence type="ECO:0000256" key="1">
    <source>
        <dbReference type="ARBA" id="ARBA00004162"/>
    </source>
</evidence>
<keyword evidence="3" id="KW-0723">Serine/threonine-protein kinase</keyword>
<evidence type="ECO:0000256" key="2">
    <source>
        <dbReference type="ARBA" id="ARBA00012513"/>
    </source>
</evidence>
<gene>
    <name evidence="13" type="ORF">Tco_0907020</name>
</gene>
<evidence type="ECO:0000256" key="8">
    <source>
        <dbReference type="ARBA" id="ARBA00022989"/>
    </source>
</evidence>
<evidence type="ECO:0000313" key="14">
    <source>
        <dbReference type="Proteomes" id="UP001151760"/>
    </source>
</evidence>
<evidence type="ECO:0000256" key="7">
    <source>
        <dbReference type="ARBA" id="ARBA00022840"/>
    </source>
</evidence>
<protein>
    <recommendedName>
        <fullName evidence="2">non-specific serine/threonine protein kinase</fullName>
        <ecNumber evidence="2">2.7.11.1</ecNumber>
    </recommendedName>
</protein>
<keyword evidence="14" id="KW-1185">Reference proteome</keyword>
<keyword evidence="8" id="KW-1133">Transmembrane helix</keyword>
<comment type="subcellular location">
    <subcellularLocation>
        <location evidence="1">Cell membrane</location>
        <topology evidence="1">Single-pass membrane protein</topology>
    </subcellularLocation>
</comment>
<keyword evidence="6" id="KW-0547">Nucleotide-binding</keyword>
<feature type="region of interest" description="Disordered" evidence="12">
    <location>
        <begin position="1"/>
        <end position="38"/>
    </location>
</feature>
<evidence type="ECO:0000256" key="6">
    <source>
        <dbReference type="ARBA" id="ARBA00022741"/>
    </source>
</evidence>
<evidence type="ECO:0000256" key="3">
    <source>
        <dbReference type="ARBA" id="ARBA00022527"/>
    </source>
</evidence>
<comment type="catalytic activity">
    <reaction evidence="11">
        <text>L-seryl-[protein] + ATP = O-phospho-L-seryl-[protein] + ADP + H(+)</text>
        <dbReference type="Rhea" id="RHEA:17989"/>
        <dbReference type="Rhea" id="RHEA-COMP:9863"/>
        <dbReference type="Rhea" id="RHEA-COMP:11604"/>
        <dbReference type="ChEBI" id="CHEBI:15378"/>
        <dbReference type="ChEBI" id="CHEBI:29999"/>
        <dbReference type="ChEBI" id="CHEBI:30616"/>
        <dbReference type="ChEBI" id="CHEBI:83421"/>
        <dbReference type="ChEBI" id="CHEBI:456216"/>
        <dbReference type="EC" id="2.7.11.1"/>
    </reaction>
</comment>
<dbReference type="PANTHER" id="PTHR47982:SF45">
    <property type="entry name" value="NON-SPECIFIC SERINE_THREONINE PROTEIN KINASE"/>
    <property type="match status" value="1"/>
</dbReference>
<feature type="compositionally biased region" description="Polar residues" evidence="12">
    <location>
        <begin position="15"/>
        <end position="28"/>
    </location>
</feature>
<comment type="caution">
    <text evidence="13">The sequence shown here is derived from an EMBL/GenBank/DDBJ whole genome shotgun (WGS) entry which is preliminary data.</text>
</comment>
<reference evidence="13" key="1">
    <citation type="journal article" date="2022" name="Int. J. Mol. Sci.">
        <title>Draft Genome of Tanacetum Coccineum: Genomic Comparison of Closely Related Tanacetum-Family Plants.</title>
        <authorList>
            <person name="Yamashiro T."/>
            <person name="Shiraishi A."/>
            <person name="Nakayama K."/>
            <person name="Satake H."/>
        </authorList>
    </citation>
    <scope>NUCLEOTIDE SEQUENCE</scope>
</reference>
<organism evidence="13 14">
    <name type="scientific">Tanacetum coccineum</name>
    <dbReference type="NCBI Taxonomy" id="301880"/>
    <lineage>
        <taxon>Eukaryota</taxon>
        <taxon>Viridiplantae</taxon>
        <taxon>Streptophyta</taxon>
        <taxon>Embryophyta</taxon>
        <taxon>Tracheophyta</taxon>
        <taxon>Spermatophyta</taxon>
        <taxon>Magnoliopsida</taxon>
        <taxon>eudicotyledons</taxon>
        <taxon>Gunneridae</taxon>
        <taxon>Pentapetalae</taxon>
        <taxon>asterids</taxon>
        <taxon>campanulids</taxon>
        <taxon>Asterales</taxon>
        <taxon>Asteraceae</taxon>
        <taxon>Asteroideae</taxon>
        <taxon>Anthemideae</taxon>
        <taxon>Anthemidinae</taxon>
        <taxon>Tanacetum</taxon>
    </lineage>
</organism>
<dbReference type="InterPro" id="IPR047117">
    <property type="entry name" value="PERK1-13-like"/>
</dbReference>
<feature type="compositionally biased region" description="Basic and acidic residues" evidence="12">
    <location>
        <begin position="1"/>
        <end position="10"/>
    </location>
</feature>
<reference evidence="13" key="2">
    <citation type="submission" date="2022-01" db="EMBL/GenBank/DDBJ databases">
        <authorList>
            <person name="Yamashiro T."/>
            <person name="Shiraishi A."/>
            <person name="Satake H."/>
            <person name="Nakayama K."/>
        </authorList>
    </citation>
    <scope>NUCLEOTIDE SEQUENCE</scope>
</reference>
<evidence type="ECO:0000256" key="9">
    <source>
        <dbReference type="ARBA" id="ARBA00023136"/>
    </source>
</evidence>